<dbReference type="EC" id="3.1.3.48" evidence="2"/>
<evidence type="ECO:0000259" key="11">
    <source>
        <dbReference type="PROSITE" id="PS50055"/>
    </source>
</evidence>
<protein>
    <recommendedName>
        <fullName evidence="2">protein-tyrosine-phosphatase</fullName>
        <ecNumber evidence="2">3.1.3.48</ecNumber>
    </recommendedName>
</protein>
<dbReference type="GeneTree" id="ENSGT00940000164079"/>
<evidence type="ECO:0000256" key="1">
    <source>
        <dbReference type="ARBA" id="ARBA00004479"/>
    </source>
</evidence>
<evidence type="ECO:0000256" key="8">
    <source>
        <dbReference type="ARBA" id="ARBA00023136"/>
    </source>
</evidence>
<keyword evidence="3" id="KW-0812">Transmembrane</keyword>
<dbReference type="SMART" id="SM00404">
    <property type="entry name" value="PTPc_motif"/>
    <property type="match status" value="1"/>
</dbReference>
<dbReference type="GO" id="GO:0043235">
    <property type="term" value="C:receptor complex"/>
    <property type="evidence" value="ECO:0007669"/>
    <property type="project" value="TreeGrafter"/>
</dbReference>
<dbReference type="GO" id="GO:0004725">
    <property type="term" value="F:protein tyrosine phosphatase activity"/>
    <property type="evidence" value="ECO:0007669"/>
    <property type="project" value="UniProtKB-EC"/>
</dbReference>
<dbReference type="SMART" id="SM00194">
    <property type="entry name" value="PTPc"/>
    <property type="match status" value="1"/>
</dbReference>
<dbReference type="Pfam" id="PF00102">
    <property type="entry name" value="Y_phosphatase"/>
    <property type="match status" value="1"/>
</dbReference>
<keyword evidence="8" id="KW-0472">Membrane</keyword>
<dbReference type="EMBL" id="AGCU01037447">
    <property type="status" value="NOT_ANNOTATED_CDS"/>
    <property type="molecule type" value="Genomic_DNA"/>
</dbReference>
<evidence type="ECO:0000256" key="6">
    <source>
        <dbReference type="ARBA" id="ARBA00022912"/>
    </source>
</evidence>
<dbReference type="Ensembl" id="ENSPSIT00000013194.1">
    <property type="protein sequence ID" value="ENSPSIP00000013131.1"/>
    <property type="gene ID" value="ENSPSIG00000011801.1"/>
</dbReference>
<comment type="catalytic activity">
    <reaction evidence="10">
        <text>O-phospho-L-tyrosyl-[protein] + H2O = L-tyrosyl-[protein] + phosphate</text>
        <dbReference type="Rhea" id="RHEA:10684"/>
        <dbReference type="Rhea" id="RHEA-COMP:10136"/>
        <dbReference type="Rhea" id="RHEA-COMP:20101"/>
        <dbReference type="ChEBI" id="CHEBI:15377"/>
        <dbReference type="ChEBI" id="CHEBI:43474"/>
        <dbReference type="ChEBI" id="CHEBI:46858"/>
        <dbReference type="ChEBI" id="CHEBI:61978"/>
        <dbReference type="EC" id="3.1.3.48"/>
    </reaction>
</comment>
<dbReference type="InterPro" id="IPR000387">
    <property type="entry name" value="Tyr_Pase_dom"/>
</dbReference>
<keyword evidence="14" id="KW-1185">Reference proteome</keyword>
<organism evidence="13 14">
    <name type="scientific">Pelodiscus sinensis</name>
    <name type="common">Chinese softshell turtle</name>
    <name type="synonym">Trionyx sinensis</name>
    <dbReference type="NCBI Taxonomy" id="13735"/>
    <lineage>
        <taxon>Eukaryota</taxon>
        <taxon>Metazoa</taxon>
        <taxon>Chordata</taxon>
        <taxon>Craniata</taxon>
        <taxon>Vertebrata</taxon>
        <taxon>Euteleostomi</taxon>
        <taxon>Archelosauria</taxon>
        <taxon>Testudinata</taxon>
        <taxon>Testudines</taxon>
        <taxon>Cryptodira</taxon>
        <taxon>Trionychia</taxon>
        <taxon>Trionychidae</taxon>
        <taxon>Pelodiscus</taxon>
    </lineage>
</organism>
<dbReference type="PANTHER" id="PTHR46957">
    <property type="entry name" value="CYTOKINE RECEPTOR"/>
    <property type="match status" value="1"/>
</dbReference>
<dbReference type="EMBL" id="AGCU01037444">
    <property type="status" value="NOT_ANNOTATED_CDS"/>
    <property type="molecule type" value="Genomic_DNA"/>
</dbReference>
<dbReference type="PANTHER" id="PTHR46957:SF10">
    <property type="entry name" value="PROTEIN TYROSINE PHOSPHATASE, RECEPTOR TYPE, H"/>
    <property type="match status" value="1"/>
</dbReference>
<keyword evidence="7" id="KW-1133">Transmembrane helix</keyword>
<dbReference type="EMBL" id="AGCU01037446">
    <property type="status" value="NOT_ANNOTATED_CDS"/>
    <property type="molecule type" value="Genomic_DNA"/>
</dbReference>
<dbReference type="InterPro" id="IPR003595">
    <property type="entry name" value="Tyr_Pase_cat"/>
</dbReference>
<evidence type="ECO:0000259" key="12">
    <source>
        <dbReference type="PROSITE" id="PS50056"/>
    </source>
</evidence>
<reference evidence="13" key="4">
    <citation type="submission" date="2025-09" db="UniProtKB">
        <authorList>
            <consortium name="Ensembl"/>
        </authorList>
    </citation>
    <scope>IDENTIFICATION</scope>
</reference>
<feature type="domain" description="Tyrosine specific protein phosphatases" evidence="12">
    <location>
        <begin position="200"/>
        <end position="273"/>
    </location>
</feature>
<dbReference type="InterPro" id="IPR029021">
    <property type="entry name" value="Prot-tyrosine_phosphatase-like"/>
</dbReference>
<proteinExistence type="predicted"/>
<dbReference type="STRING" id="13735.ENSPSIP00000013131"/>
<evidence type="ECO:0000313" key="14">
    <source>
        <dbReference type="Proteomes" id="UP000007267"/>
    </source>
</evidence>
<dbReference type="EMBL" id="AGCU01037440">
    <property type="status" value="NOT_ANNOTATED_CDS"/>
    <property type="molecule type" value="Genomic_DNA"/>
</dbReference>
<evidence type="ECO:0000256" key="5">
    <source>
        <dbReference type="ARBA" id="ARBA00022801"/>
    </source>
</evidence>
<dbReference type="eggNOG" id="KOG0791">
    <property type="taxonomic scope" value="Eukaryota"/>
</dbReference>
<dbReference type="EMBL" id="AGCU01037439">
    <property type="status" value="NOT_ANNOTATED_CDS"/>
    <property type="molecule type" value="Genomic_DNA"/>
</dbReference>
<dbReference type="EMBL" id="AGCU01037438">
    <property type="status" value="NOT_ANNOTATED_CDS"/>
    <property type="molecule type" value="Genomic_DNA"/>
</dbReference>
<comment type="subcellular location">
    <subcellularLocation>
        <location evidence="1">Membrane</location>
        <topology evidence="1">Single-pass type I membrane protein</topology>
    </subcellularLocation>
</comment>
<reference evidence="13" key="3">
    <citation type="submission" date="2025-08" db="UniProtKB">
        <authorList>
            <consortium name="Ensembl"/>
        </authorList>
    </citation>
    <scope>IDENTIFICATION</scope>
</reference>
<accession>K7FYM1</accession>
<dbReference type="PROSITE" id="PS50055">
    <property type="entry name" value="TYR_PHOSPHATASE_PTP"/>
    <property type="match status" value="1"/>
</dbReference>
<keyword evidence="9" id="KW-0325">Glycoprotein</keyword>
<dbReference type="InterPro" id="IPR050713">
    <property type="entry name" value="RTP_Phos/Ushers"/>
</dbReference>
<dbReference type="Gene3D" id="3.90.190.10">
    <property type="entry name" value="Protein tyrosine phosphatase superfamily"/>
    <property type="match status" value="1"/>
</dbReference>
<evidence type="ECO:0000256" key="2">
    <source>
        <dbReference type="ARBA" id="ARBA00013064"/>
    </source>
</evidence>
<dbReference type="InterPro" id="IPR000242">
    <property type="entry name" value="PTP_cat"/>
</dbReference>
<dbReference type="OMA" id="EDMTMIM"/>
<keyword evidence="4" id="KW-0732">Signal</keyword>
<dbReference type="EMBL" id="AGCU01037441">
    <property type="status" value="NOT_ANNOTATED_CDS"/>
    <property type="molecule type" value="Genomic_DNA"/>
</dbReference>
<keyword evidence="6" id="KW-0904">Protein phosphatase</keyword>
<dbReference type="EMBL" id="AGCU01037443">
    <property type="status" value="NOT_ANNOTATED_CDS"/>
    <property type="molecule type" value="Genomic_DNA"/>
</dbReference>
<reference evidence="14" key="1">
    <citation type="submission" date="2011-10" db="EMBL/GenBank/DDBJ databases">
        <authorList>
            <consortium name="Soft-shell Turtle Genome Consortium"/>
        </authorList>
    </citation>
    <scope>NUCLEOTIDE SEQUENCE [LARGE SCALE GENOMIC DNA]</scope>
    <source>
        <strain evidence="14">Daiwa-1</strain>
    </source>
</reference>
<dbReference type="HOGENOM" id="CLU_001645_9_1_1"/>
<evidence type="ECO:0000256" key="9">
    <source>
        <dbReference type="ARBA" id="ARBA00023180"/>
    </source>
</evidence>
<evidence type="ECO:0000313" key="13">
    <source>
        <dbReference type="Ensembl" id="ENSPSIP00000013131.1"/>
    </source>
</evidence>
<name>K7FYM1_PELSI</name>
<evidence type="ECO:0000256" key="7">
    <source>
        <dbReference type="ARBA" id="ARBA00022989"/>
    </source>
</evidence>
<feature type="domain" description="Tyrosine-protein phosphatase" evidence="11">
    <location>
        <begin position="22"/>
        <end position="282"/>
    </location>
</feature>
<evidence type="ECO:0000256" key="4">
    <source>
        <dbReference type="ARBA" id="ARBA00022729"/>
    </source>
</evidence>
<evidence type="ECO:0000256" key="3">
    <source>
        <dbReference type="ARBA" id="ARBA00022692"/>
    </source>
</evidence>
<reference evidence="14" key="2">
    <citation type="journal article" date="2013" name="Nat. Genet.">
        <title>The draft genomes of soft-shell turtle and green sea turtle yield insights into the development and evolution of the turtle-specific body plan.</title>
        <authorList>
            <person name="Wang Z."/>
            <person name="Pascual-Anaya J."/>
            <person name="Zadissa A."/>
            <person name="Li W."/>
            <person name="Niimura Y."/>
            <person name="Huang Z."/>
            <person name="Li C."/>
            <person name="White S."/>
            <person name="Xiong Z."/>
            <person name="Fang D."/>
            <person name="Wang B."/>
            <person name="Ming Y."/>
            <person name="Chen Y."/>
            <person name="Zheng Y."/>
            <person name="Kuraku S."/>
            <person name="Pignatelli M."/>
            <person name="Herrero J."/>
            <person name="Beal K."/>
            <person name="Nozawa M."/>
            <person name="Li Q."/>
            <person name="Wang J."/>
            <person name="Zhang H."/>
            <person name="Yu L."/>
            <person name="Shigenobu S."/>
            <person name="Wang J."/>
            <person name="Liu J."/>
            <person name="Flicek P."/>
            <person name="Searle S."/>
            <person name="Wang J."/>
            <person name="Kuratani S."/>
            <person name="Yin Y."/>
            <person name="Aken B."/>
            <person name="Zhang G."/>
            <person name="Irie N."/>
        </authorList>
    </citation>
    <scope>NUCLEOTIDE SEQUENCE [LARGE SCALE GENOMIC DNA]</scope>
    <source>
        <strain evidence="14">Daiwa-1</strain>
    </source>
</reference>
<dbReference type="FunFam" id="3.90.190.10:FF:000009">
    <property type="entry name" value="Receptor-type tyrosine-protein phosphatase beta"/>
    <property type="match status" value="1"/>
</dbReference>
<dbReference type="Proteomes" id="UP000007267">
    <property type="component" value="Unassembled WGS sequence"/>
</dbReference>
<evidence type="ECO:0000256" key="10">
    <source>
        <dbReference type="ARBA" id="ARBA00051722"/>
    </source>
</evidence>
<keyword evidence="5" id="KW-0378">Hydrolase</keyword>
<dbReference type="EMBL" id="AGCU01037442">
    <property type="status" value="NOT_ANNOTATED_CDS"/>
    <property type="molecule type" value="Genomic_DNA"/>
</dbReference>
<dbReference type="AlphaFoldDB" id="K7FYM1"/>
<dbReference type="GO" id="GO:0016020">
    <property type="term" value="C:membrane"/>
    <property type="evidence" value="ECO:0007669"/>
    <property type="project" value="UniProtKB-SubCell"/>
</dbReference>
<dbReference type="SUPFAM" id="SSF52799">
    <property type="entry name" value="(Phosphotyrosine protein) phosphatases II"/>
    <property type="match status" value="1"/>
</dbReference>
<sequence length="283" mass="32285">PIAMHSFKQHYEARAANANQGFFQEFEELKEVGKEQSKVEAELPANVSKNRYPHVLPYDHSRVRLSQLGEEPHSDYINANFIPGYSSPREFIVTQGPLKKTIEDFWRLVWEQGVCTVIMLTVGMENGRVLCDHYWPSESSPVTYGNLRVDLLSQSSADEWTLRAFKLWHTETLREERRVSHLHYTAWPDHGIPESTASLMAFLELAREHVQAAKGSGPTLVHCSTGVGQMGTLIALDCLLHQMKAERSVDIYGVTLRLTRSCCLMTPTPDQYVFLYMCIRDIL</sequence>
<dbReference type="PROSITE" id="PS50056">
    <property type="entry name" value="TYR_PHOSPHATASE_2"/>
    <property type="match status" value="1"/>
</dbReference>
<dbReference type="EMBL" id="AGCU01037445">
    <property type="status" value="NOT_ANNOTATED_CDS"/>
    <property type="molecule type" value="Genomic_DNA"/>
</dbReference>
<dbReference type="PRINTS" id="PR00700">
    <property type="entry name" value="PRTYPHPHTASE"/>
</dbReference>